<accession>A0ABU1JVK3</accession>
<dbReference type="EMBL" id="JAVDPW010000009">
    <property type="protein sequence ID" value="MDR6292660.1"/>
    <property type="molecule type" value="Genomic_DNA"/>
</dbReference>
<reference evidence="2 3" key="1">
    <citation type="submission" date="2023-07" db="EMBL/GenBank/DDBJ databases">
        <title>Sorghum-associated microbial communities from plants grown in Nebraska, USA.</title>
        <authorList>
            <person name="Schachtman D."/>
        </authorList>
    </citation>
    <scope>NUCLEOTIDE SEQUENCE [LARGE SCALE GENOMIC DNA]</scope>
    <source>
        <strain evidence="2 3">584</strain>
    </source>
</reference>
<keyword evidence="1" id="KW-0732">Signal</keyword>
<organism evidence="2 3">
    <name type="scientific">Inquilinus ginsengisoli</name>
    <dbReference type="NCBI Taxonomy" id="363840"/>
    <lineage>
        <taxon>Bacteria</taxon>
        <taxon>Pseudomonadati</taxon>
        <taxon>Pseudomonadota</taxon>
        <taxon>Alphaproteobacteria</taxon>
        <taxon>Rhodospirillales</taxon>
        <taxon>Rhodospirillaceae</taxon>
        <taxon>Inquilinus</taxon>
    </lineage>
</organism>
<gene>
    <name evidence="2" type="ORF">E9232_005200</name>
</gene>
<feature type="signal peptide" evidence="1">
    <location>
        <begin position="1"/>
        <end position="27"/>
    </location>
</feature>
<evidence type="ECO:0000256" key="1">
    <source>
        <dbReference type="SAM" id="SignalP"/>
    </source>
</evidence>
<feature type="chain" id="PRO_5046628517" description="DUF2125 domain-containing protein" evidence="1">
    <location>
        <begin position="28"/>
        <end position="684"/>
    </location>
</feature>
<evidence type="ECO:0008006" key="4">
    <source>
        <dbReference type="Google" id="ProtNLM"/>
    </source>
</evidence>
<sequence length="684" mass="70167">MRRLASTLLGSALLGTVPLWLSAAAFAQATPEGAAALQKGLTTILTPALAAPGAGTPIFEGGWTVEPAGAEYRITGPALALALRDDADGQKRVLRIRCDGDRYTATPTEAAVYRLHGETPFRCEIQPGGGEPAAVVTSRARRADLTLDLAASLLTASADQSDGVTITADGKVQVTVDRLRLTSATTPRAGSPRQDVALQVEARGISAGDPTTGDAARLAHARYSTRLEDVDAVALRERVWRLVAFALDAAQRDPKAPAPPNFERKADVLLRQVMALAGRASQTEMVLTDMRSTSRDTVAGFESLTVSGGYHGLDPAAPGPGLGGAVAMELKGLKVGAAAGARTGDQPDVTIGRLRLAGALDPAAGGAGTGSKGASLTYGVDLDGLAVKAPDDDVDVSLANGHYGGRLDGVDVAAIIDAVQTLQGLAARHPTGEPSPQEIDGLVAKAQAITAALSGYQVDLGLDGLRVAAPDVKVALGRIGFGESYQGLDRDDGTGRVTAELKGLAIDPPPPLADWIPRDGEIALSLKSVPFRSIAAALWSGVTDTIESPGGGEEAEMAFAKAMGGVLRNSSASLDVDAFHIAAPQGAIRLGGSVRADRAATYGVTGDATLRLVGFDTLIKALQAQPGEDSAGTAAGLTMFQVIGRQARTEDGKAARDYDIVVDSSGKMLLNGTDLAAMVPKSPQ</sequence>
<dbReference type="RefSeq" id="WP_309798939.1">
    <property type="nucleotide sequence ID" value="NZ_JAVDPW010000009.1"/>
</dbReference>
<evidence type="ECO:0000313" key="2">
    <source>
        <dbReference type="EMBL" id="MDR6292660.1"/>
    </source>
</evidence>
<dbReference type="Proteomes" id="UP001262410">
    <property type="component" value="Unassembled WGS sequence"/>
</dbReference>
<protein>
    <recommendedName>
        <fullName evidence="4">DUF2125 domain-containing protein</fullName>
    </recommendedName>
</protein>
<name>A0ABU1JVK3_9PROT</name>
<evidence type="ECO:0000313" key="3">
    <source>
        <dbReference type="Proteomes" id="UP001262410"/>
    </source>
</evidence>
<comment type="caution">
    <text evidence="2">The sequence shown here is derived from an EMBL/GenBank/DDBJ whole genome shotgun (WGS) entry which is preliminary data.</text>
</comment>
<keyword evidence="3" id="KW-1185">Reference proteome</keyword>
<proteinExistence type="predicted"/>